<sequence length="303" mass="34134">MSINYFQNLQFVALQKLDDSSLKNRLVKLKTKNAKVEKLKQACNDFEAIFLQKMWEQMRKTVPKEGYLHSKEEDMYLSLFDQELGKVLAKSGGIGLANLMFEQLKEKLDQQEDKVENKVHIKQGDNSLSSLDNKIERLAKKIELKHQPGKGGIPRLGGIKKISFLDLKEDNFIWPVNGRISSGFGWRLDPFTATRAWHSGVDIAVPIGTEVRACMSGKVVFAGEKSGYGNLVIIKHKNGIASYYAHNSKLLVEKGQFVRFGQKIALSGDSGRSTGPHLHFELRNGDIALNPLKFKTFLLAKKE</sequence>
<dbReference type="CDD" id="cd12797">
    <property type="entry name" value="M23_peptidase"/>
    <property type="match status" value="1"/>
</dbReference>
<proteinExistence type="predicted"/>
<dbReference type="InterPro" id="IPR011055">
    <property type="entry name" value="Dup_hybrid_motif"/>
</dbReference>
<gene>
    <name evidence="4" type="ORF">SAMN04488516_101445</name>
</gene>
<dbReference type="PRINTS" id="PR01002">
    <property type="entry name" value="FLGFLGJ"/>
</dbReference>
<reference evidence="4 5" key="1">
    <citation type="submission" date="2016-10" db="EMBL/GenBank/DDBJ databases">
        <authorList>
            <person name="de Groot N.N."/>
        </authorList>
    </citation>
    <scope>NUCLEOTIDE SEQUENCE [LARGE SCALE GENOMIC DNA]</scope>
    <source>
        <strain evidence="4 5">DSM 15269</strain>
    </source>
</reference>
<dbReference type="InterPro" id="IPR050570">
    <property type="entry name" value="Cell_wall_metabolism_enzyme"/>
</dbReference>
<feature type="coiled-coil region" evidence="1">
    <location>
        <begin position="94"/>
        <end position="141"/>
    </location>
</feature>
<dbReference type="OrthoDB" id="9796740at2"/>
<protein>
    <submittedName>
        <fullName evidence="4">Rod binding protein</fullName>
    </submittedName>
</protein>
<dbReference type="InterPro" id="IPR016047">
    <property type="entry name" value="M23ase_b-sheet_dom"/>
</dbReference>
<keyword evidence="1" id="KW-0175">Coiled coil</keyword>
<dbReference type="FunFam" id="2.70.70.10:FF:000006">
    <property type="entry name" value="M23 family peptidase"/>
    <property type="match status" value="1"/>
</dbReference>
<dbReference type="SUPFAM" id="SSF51261">
    <property type="entry name" value="Duplicated hybrid motif"/>
    <property type="match status" value="1"/>
</dbReference>
<keyword evidence="5" id="KW-1185">Reference proteome</keyword>
<dbReference type="Pfam" id="PF10135">
    <property type="entry name" value="Rod-binding"/>
    <property type="match status" value="1"/>
</dbReference>
<dbReference type="Proteomes" id="UP000199602">
    <property type="component" value="Unassembled WGS sequence"/>
</dbReference>
<dbReference type="STRING" id="206665.SAMN04488516_101445"/>
<dbReference type="AlphaFoldDB" id="A0A1H0AJP0"/>
<dbReference type="Gene3D" id="2.70.70.10">
    <property type="entry name" value="Glucose Permease (Domain IIA)"/>
    <property type="match status" value="1"/>
</dbReference>
<evidence type="ECO:0000313" key="4">
    <source>
        <dbReference type="EMBL" id="SDN33770.1"/>
    </source>
</evidence>
<feature type="domain" description="M23ase beta-sheet core" evidence="2">
    <location>
        <begin position="198"/>
        <end position="291"/>
    </location>
</feature>
<accession>A0A1H0AJP0</accession>
<dbReference type="RefSeq" id="WP_092062711.1">
    <property type="nucleotide sequence ID" value="NZ_FNIN01000001.1"/>
</dbReference>
<dbReference type="GO" id="GO:0004222">
    <property type="term" value="F:metalloendopeptidase activity"/>
    <property type="evidence" value="ECO:0007669"/>
    <property type="project" value="TreeGrafter"/>
</dbReference>
<dbReference type="Pfam" id="PF01551">
    <property type="entry name" value="Peptidase_M23"/>
    <property type="match status" value="1"/>
</dbReference>
<evidence type="ECO:0000256" key="1">
    <source>
        <dbReference type="SAM" id="Coils"/>
    </source>
</evidence>
<organism evidence="4 5">
    <name type="scientific">Desulfonauticus submarinus</name>
    <dbReference type="NCBI Taxonomy" id="206665"/>
    <lineage>
        <taxon>Bacteria</taxon>
        <taxon>Pseudomonadati</taxon>
        <taxon>Thermodesulfobacteriota</taxon>
        <taxon>Desulfovibrionia</taxon>
        <taxon>Desulfovibrionales</taxon>
        <taxon>Desulfonauticaceae</taxon>
        <taxon>Desulfonauticus</taxon>
    </lineage>
</organism>
<dbReference type="EMBL" id="FNIN01000001">
    <property type="protein sequence ID" value="SDN33770.1"/>
    <property type="molecule type" value="Genomic_DNA"/>
</dbReference>
<evidence type="ECO:0000259" key="3">
    <source>
        <dbReference type="Pfam" id="PF10135"/>
    </source>
</evidence>
<dbReference type="PANTHER" id="PTHR21666">
    <property type="entry name" value="PEPTIDASE-RELATED"/>
    <property type="match status" value="1"/>
</dbReference>
<dbReference type="PANTHER" id="PTHR21666:SF270">
    <property type="entry name" value="MUREIN HYDROLASE ACTIVATOR ENVC"/>
    <property type="match status" value="1"/>
</dbReference>
<dbReference type="InterPro" id="IPR019301">
    <property type="entry name" value="Flagellar_prot_FlgJ_N"/>
</dbReference>
<name>A0A1H0AJP0_9BACT</name>
<evidence type="ECO:0000313" key="5">
    <source>
        <dbReference type="Proteomes" id="UP000199602"/>
    </source>
</evidence>
<feature type="domain" description="Flagellar protein FlgJ N-terminal" evidence="3">
    <location>
        <begin position="57"/>
        <end position="103"/>
    </location>
</feature>
<evidence type="ECO:0000259" key="2">
    <source>
        <dbReference type="Pfam" id="PF01551"/>
    </source>
</evidence>